<dbReference type="RefSeq" id="XP_043011634.1">
    <property type="nucleotide sequence ID" value="XM_043150546.1"/>
</dbReference>
<accession>A0A9P7UWA3</accession>
<dbReference type="Proteomes" id="UP001049176">
    <property type="component" value="Chromosome 3"/>
</dbReference>
<name>A0A9P7UWA3_9AGAR</name>
<dbReference type="PANTHER" id="PTHR31912:SF34">
    <property type="entry name" value="NOTOCHORD-RELATED PROTEIN"/>
    <property type="match status" value="1"/>
</dbReference>
<proteinExistence type="predicted"/>
<gene>
    <name evidence="2" type="ORF">E1B28_005943</name>
</gene>
<organism evidence="2 3">
    <name type="scientific">Marasmius oreades</name>
    <name type="common">fairy-ring Marasmius</name>
    <dbReference type="NCBI Taxonomy" id="181124"/>
    <lineage>
        <taxon>Eukaryota</taxon>
        <taxon>Fungi</taxon>
        <taxon>Dikarya</taxon>
        <taxon>Basidiomycota</taxon>
        <taxon>Agaricomycotina</taxon>
        <taxon>Agaricomycetes</taxon>
        <taxon>Agaricomycetidae</taxon>
        <taxon>Agaricales</taxon>
        <taxon>Marasmiineae</taxon>
        <taxon>Marasmiaceae</taxon>
        <taxon>Marasmius</taxon>
    </lineage>
</organism>
<reference evidence="2" key="1">
    <citation type="journal article" date="2021" name="Genome Biol. Evol.">
        <title>The assembled and annotated genome of the fairy-ring fungus Marasmius oreades.</title>
        <authorList>
            <person name="Hiltunen M."/>
            <person name="Ament-Velasquez S.L."/>
            <person name="Johannesson H."/>
        </authorList>
    </citation>
    <scope>NUCLEOTIDE SEQUENCE</scope>
    <source>
        <strain evidence="2">03SP1</strain>
    </source>
</reference>
<evidence type="ECO:0000313" key="3">
    <source>
        <dbReference type="Proteomes" id="UP001049176"/>
    </source>
</evidence>
<dbReference type="OrthoDB" id="2506088at2759"/>
<evidence type="ECO:0000256" key="1">
    <source>
        <dbReference type="SAM" id="MobiDB-lite"/>
    </source>
</evidence>
<comment type="caution">
    <text evidence="2">The sequence shown here is derived from an EMBL/GenBank/DDBJ whole genome shotgun (WGS) entry which is preliminary data.</text>
</comment>
<keyword evidence="3" id="KW-1185">Reference proteome</keyword>
<dbReference type="GeneID" id="66075019"/>
<dbReference type="KEGG" id="more:E1B28_005943"/>
<protein>
    <submittedName>
        <fullName evidence="2">Uncharacterized protein</fullName>
    </submittedName>
</protein>
<dbReference type="AlphaFoldDB" id="A0A9P7UWA3"/>
<sequence>MPNIPDCFQVSEQDKTKAYCTICARGTGRKYISLKSAKDHIKSSVHVKAEQLFNAAKAEEAVIREKQTAELKERERLTNAPPIMLRPIHLIPKSDFSKSFPEDLASNMLGSNDEFWDSVNHDLGPSVGQTQENHHRELEVDLDKALGVWNSIGFADVLGDCKEDDQEALLRQQEEEELLADVMAGAAMCDHQFHQVLYGATHPTSSHWDPYDSKTMCILDVLDNLQRHRISDSLMKLIIWALKECGVQDTPSFYALRKKQAELCNSQGVPNIECKSVQGNIFYINDIRAIIAHDWTNPQTRRHIHIYPEIPETGTVTEVWHAEKWRRTMNLDILSPMFDGGNSKHFYVFELSRLRNGELVIPIHWLTYKGKVVADAFSVSINEHCEAHINDTETKLILADELEANYLDLEYEKSLPSAWTALSVVAGHIERMPNKYQKLADGDPIYTSFISYFGDDVSGNRSKSWNKHNNSYITHQNLPRKLLQQEFHVHLISTSQVATIVEQYQNVKHLIDSTHTNPICIQDPATGNPSRFMIRLYSDPSDNPAQSDVASHIGAKGNYPCQKCEMGGTEDHRSTNEGFHSIFKPGTPRTSERIKNELNAQVKLACCGISKPIQERQTATGTKDAYTQYWIDQLINRFRDEKLTNPNSTTNEIQNKLLSWVAENDKTIYNGFLTTEGFDPAQDTPIEILHTVLLGLVKYIWHYTQTKWTEKQKIIYGQCLQATDTDGLSIQSIRAEYIVHFANSLIGRQFKAIVQTAVFHIYDLVDTDHFRTWKAVATLSALLWHVEIDNMDQYCHDVETATANVLDMFAVLDPTKILREDQVASACTSY</sequence>
<dbReference type="PANTHER" id="PTHR31912">
    <property type="entry name" value="IP13529P"/>
    <property type="match status" value="1"/>
</dbReference>
<dbReference type="EMBL" id="CM032183">
    <property type="protein sequence ID" value="KAG7095164.1"/>
    <property type="molecule type" value="Genomic_DNA"/>
</dbReference>
<evidence type="ECO:0000313" key="2">
    <source>
        <dbReference type="EMBL" id="KAG7095164.1"/>
    </source>
</evidence>
<feature type="region of interest" description="Disordered" evidence="1">
    <location>
        <begin position="567"/>
        <end position="590"/>
    </location>
</feature>